<proteinExistence type="predicted"/>
<name>A0ACC1RPJ3_9APHY</name>
<gene>
    <name evidence="1" type="ORF">NM688_g9029</name>
</gene>
<dbReference type="Proteomes" id="UP001148662">
    <property type="component" value="Unassembled WGS sequence"/>
</dbReference>
<evidence type="ECO:0000313" key="1">
    <source>
        <dbReference type="EMBL" id="KAJ3521327.1"/>
    </source>
</evidence>
<protein>
    <submittedName>
        <fullName evidence="1">Uncharacterized protein</fullName>
    </submittedName>
</protein>
<sequence>MSTELREEWLAALKTWVAFERVCGFLEMRSGLPTTSRPPEIGTWIQYARKISIVPKDPNTYVTQWWKWWTAINPGWREIRDGRPVIGGAGDWSALYRSGRNGFLTVLASLAGLRLAVVKAKQAAGTKRVQVDDDEAENNGPEEPEHAHREHPRNVLIQGLATCARIKCCSKLFLRNPLLRRPDATLPSSVYLHISFNGQLPARLSQTEMPLEVAVSIPYEFVNHVAPVIHATSIALPEQEDQGERQGDISYITFLPLRGDFDLYRTSHWRELVKEIRDWLLDVIVDRHAPEWAWGSDLYWIAIFGAYPNFEHLPWGSFDRRVGMSDAFGDQWVMNRIGRAEHDGSCTEETTCPACKRIQERLWNGFAKTARLYYGDLIVASALRCTSVL</sequence>
<evidence type="ECO:0000313" key="2">
    <source>
        <dbReference type="Proteomes" id="UP001148662"/>
    </source>
</evidence>
<comment type="caution">
    <text evidence="1">The sequence shown here is derived from an EMBL/GenBank/DDBJ whole genome shotgun (WGS) entry which is preliminary data.</text>
</comment>
<keyword evidence="2" id="KW-1185">Reference proteome</keyword>
<accession>A0ACC1RPJ3</accession>
<dbReference type="EMBL" id="JANHOG010002645">
    <property type="protein sequence ID" value="KAJ3521327.1"/>
    <property type="molecule type" value="Genomic_DNA"/>
</dbReference>
<reference evidence="1" key="1">
    <citation type="submission" date="2022-07" db="EMBL/GenBank/DDBJ databases">
        <title>Genome Sequence of Phlebia brevispora.</title>
        <authorList>
            <person name="Buettner E."/>
        </authorList>
    </citation>
    <scope>NUCLEOTIDE SEQUENCE</scope>
    <source>
        <strain evidence="1">MPL23</strain>
    </source>
</reference>
<organism evidence="1 2">
    <name type="scientific">Phlebia brevispora</name>
    <dbReference type="NCBI Taxonomy" id="194682"/>
    <lineage>
        <taxon>Eukaryota</taxon>
        <taxon>Fungi</taxon>
        <taxon>Dikarya</taxon>
        <taxon>Basidiomycota</taxon>
        <taxon>Agaricomycotina</taxon>
        <taxon>Agaricomycetes</taxon>
        <taxon>Polyporales</taxon>
        <taxon>Meruliaceae</taxon>
        <taxon>Phlebia</taxon>
    </lineage>
</organism>